<keyword evidence="1" id="KW-0812">Transmembrane</keyword>
<proteinExistence type="predicted"/>
<gene>
    <name evidence="2" type="ORF">RJ640_030833</name>
</gene>
<dbReference type="EMBL" id="JAVXUO010002827">
    <property type="protein sequence ID" value="KAK2969292.1"/>
    <property type="molecule type" value="Genomic_DNA"/>
</dbReference>
<protein>
    <submittedName>
        <fullName evidence="2">Uncharacterized protein</fullName>
    </submittedName>
</protein>
<evidence type="ECO:0000256" key="1">
    <source>
        <dbReference type="SAM" id="Phobius"/>
    </source>
</evidence>
<keyword evidence="3" id="KW-1185">Reference proteome</keyword>
<dbReference type="AlphaFoldDB" id="A0AA88QH92"/>
<reference evidence="2" key="1">
    <citation type="submission" date="2022-12" db="EMBL/GenBank/DDBJ databases">
        <title>Draft genome assemblies for two species of Escallonia (Escalloniales).</title>
        <authorList>
            <person name="Chanderbali A."/>
            <person name="Dervinis C."/>
            <person name="Anghel I."/>
            <person name="Soltis D."/>
            <person name="Soltis P."/>
            <person name="Zapata F."/>
        </authorList>
    </citation>
    <scope>NUCLEOTIDE SEQUENCE</scope>
    <source>
        <strain evidence="2">UCBG92.1500</strain>
        <tissue evidence="2">Leaf</tissue>
    </source>
</reference>
<organism evidence="2 3">
    <name type="scientific">Escallonia rubra</name>
    <dbReference type="NCBI Taxonomy" id="112253"/>
    <lineage>
        <taxon>Eukaryota</taxon>
        <taxon>Viridiplantae</taxon>
        <taxon>Streptophyta</taxon>
        <taxon>Embryophyta</taxon>
        <taxon>Tracheophyta</taxon>
        <taxon>Spermatophyta</taxon>
        <taxon>Magnoliopsida</taxon>
        <taxon>eudicotyledons</taxon>
        <taxon>Gunneridae</taxon>
        <taxon>Pentapetalae</taxon>
        <taxon>asterids</taxon>
        <taxon>campanulids</taxon>
        <taxon>Escalloniales</taxon>
        <taxon>Escalloniaceae</taxon>
        <taxon>Escallonia</taxon>
    </lineage>
</organism>
<feature type="transmembrane region" description="Helical" evidence="1">
    <location>
        <begin position="218"/>
        <end position="234"/>
    </location>
</feature>
<keyword evidence="1" id="KW-0472">Membrane</keyword>
<evidence type="ECO:0000313" key="2">
    <source>
        <dbReference type="EMBL" id="KAK2969292.1"/>
    </source>
</evidence>
<accession>A0AA88QH92</accession>
<evidence type="ECO:0000313" key="3">
    <source>
        <dbReference type="Proteomes" id="UP001187471"/>
    </source>
</evidence>
<name>A0AA88QH92_9ASTE</name>
<dbReference type="Proteomes" id="UP001187471">
    <property type="component" value="Unassembled WGS sequence"/>
</dbReference>
<comment type="caution">
    <text evidence="2">The sequence shown here is derived from an EMBL/GenBank/DDBJ whole genome shotgun (WGS) entry which is preliminary data.</text>
</comment>
<keyword evidence="1" id="KW-1133">Transmembrane helix</keyword>
<sequence length="237" mass="26405">MDLTHGDSSIVSYIVEIKYVSQFGNFLDLFYLMNFLHMGICTYLPQYRGDKGLENVEITDAYAVPYSPKEYVVSSFLRIPFISKVPQRVCMALPHFPPVAPFQVEDLGSPRSSNVDSSGVIIAVLTRRSKDEVLSAVCMLGFSPTSPNDKTNEVVIYHCPAASSVPSGTSDKIGTIQRRLAWPLRKDDKHKSRNGPNFLFGSLLPLPFMALFTPIALGQIYHVVVLLLNLMALFQKN</sequence>